<gene>
    <name evidence="3" type="ORF">IW245_007083</name>
</gene>
<dbReference type="EMBL" id="JADOUF010000001">
    <property type="protein sequence ID" value="MBG6140889.1"/>
    <property type="molecule type" value="Genomic_DNA"/>
</dbReference>
<proteinExistence type="predicted"/>
<keyword evidence="4" id="KW-1185">Reference proteome</keyword>
<feature type="chain" id="PRO_5035258783" evidence="2">
    <location>
        <begin position="21"/>
        <end position="236"/>
    </location>
</feature>
<dbReference type="PROSITE" id="PS51257">
    <property type="entry name" value="PROKAR_LIPOPROTEIN"/>
    <property type="match status" value="1"/>
</dbReference>
<dbReference type="AlphaFoldDB" id="A0A8J7GK05"/>
<dbReference type="Proteomes" id="UP000622552">
    <property type="component" value="Unassembled WGS sequence"/>
</dbReference>
<evidence type="ECO:0000256" key="2">
    <source>
        <dbReference type="SAM" id="SignalP"/>
    </source>
</evidence>
<reference evidence="3" key="1">
    <citation type="submission" date="2020-11" db="EMBL/GenBank/DDBJ databases">
        <title>Sequencing the genomes of 1000 actinobacteria strains.</title>
        <authorList>
            <person name="Klenk H.-P."/>
        </authorList>
    </citation>
    <scope>NUCLEOTIDE SEQUENCE</scope>
    <source>
        <strain evidence="3">DSM 45356</strain>
    </source>
</reference>
<evidence type="ECO:0000313" key="4">
    <source>
        <dbReference type="Proteomes" id="UP000622552"/>
    </source>
</evidence>
<keyword evidence="2" id="KW-0732">Signal</keyword>
<dbReference type="RefSeq" id="WP_197007387.1">
    <property type="nucleotide sequence ID" value="NZ_BONS01000019.1"/>
</dbReference>
<name>A0A8J7GK05_9ACTN</name>
<organism evidence="3 4">
    <name type="scientific">Longispora fulva</name>
    <dbReference type="NCBI Taxonomy" id="619741"/>
    <lineage>
        <taxon>Bacteria</taxon>
        <taxon>Bacillati</taxon>
        <taxon>Actinomycetota</taxon>
        <taxon>Actinomycetes</taxon>
        <taxon>Micromonosporales</taxon>
        <taxon>Micromonosporaceae</taxon>
        <taxon>Longispora</taxon>
    </lineage>
</organism>
<feature type="signal peptide" evidence="2">
    <location>
        <begin position="1"/>
        <end position="20"/>
    </location>
</feature>
<comment type="caution">
    <text evidence="3">The sequence shown here is derived from an EMBL/GenBank/DDBJ whole genome shotgun (WGS) entry which is preliminary data.</text>
</comment>
<protein>
    <submittedName>
        <fullName evidence="3">Uncharacterized protein</fullName>
    </submittedName>
</protein>
<accession>A0A8J7GK05</accession>
<feature type="region of interest" description="Disordered" evidence="1">
    <location>
        <begin position="23"/>
        <end position="46"/>
    </location>
</feature>
<sequence>MPRRVALTLTALLLATAATACGSAPEKKPAAAPSTSAPSPSATKLTDPEMYAMTKKALLPEDALTAISFPGKSEPETERVYQGLLVECHPGLSTDSSITGRNVRVWTSGEGPWALSATAGFQDTTAVQVIDEIRKTIPEKCHGWKATTPIVDRSVDYSSDVVLPELPGTTASYGYCLTVSFIPSGHQKSECAVFVGRKAAGMDMVASFHYSVENEAIAKATVAQLAPKVAEQLAKV</sequence>
<evidence type="ECO:0000313" key="3">
    <source>
        <dbReference type="EMBL" id="MBG6140889.1"/>
    </source>
</evidence>
<evidence type="ECO:0000256" key="1">
    <source>
        <dbReference type="SAM" id="MobiDB-lite"/>
    </source>
</evidence>
<feature type="compositionally biased region" description="Low complexity" evidence="1">
    <location>
        <begin position="23"/>
        <end position="44"/>
    </location>
</feature>